<dbReference type="AlphaFoldDB" id="A0A381VA10"/>
<name>A0A381VA10_9ZZZZ</name>
<accession>A0A381VA10</accession>
<sequence>MSWPHQKCDKVYLATSKATVFDFVVYRIKKGLSEPHATNPVKAGFFVCKIKKNLDILVER</sequence>
<evidence type="ECO:0000313" key="1">
    <source>
        <dbReference type="EMBL" id="SVA36598.1"/>
    </source>
</evidence>
<proteinExistence type="predicted"/>
<organism evidence="1">
    <name type="scientific">marine metagenome</name>
    <dbReference type="NCBI Taxonomy" id="408172"/>
    <lineage>
        <taxon>unclassified sequences</taxon>
        <taxon>metagenomes</taxon>
        <taxon>ecological metagenomes</taxon>
    </lineage>
</organism>
<protein>
    <submittedName>
        <fullName evidence="1">Uncharacterized protein</fullName>
    </submittedName>
</protein>
<gene>
    <name evidence="1" type="ORF">METZ01_LOCUS89452</name>
</gene>
<reference evidence="1" key="1">
    <citation type="submission" date="2018-05" db="EMBL/GenBank/DDBJ databases">
        <authorList>
            <person name="Lanie J.A."/>
            <person name="Ng W.-L."/>
            <person name="Kazmierczak K.M."/>
            <person name="Andrzejewski T.M."/>
            <person name="Davidsen T.M."/>
            <person name="Wayne K.J."/>
            <person name="Tettelin H."/>
            <person name="Glass J.I."/>
            <person name="Rusch D."/>
            <person name="Podicherti R."/>
            <person name="Tsui H.-C.T."/>
            <person name="Winkler M.E."/>
        </authorList>
    </citation>
    <scope>NUCLEOTIDE SEQUENCE</scope>
</reference>
<dbReference type="EMBL" id="UINC01008120">
    <property type="protein sequence ID" value="SVA36598.1"/>
    <property type="molecule type" value="Genomic_DNA"/>
</dbReference>